<evidence type="ECO:0000256" key="1">
    <source>
        <dbReference type="ARBA" id="ARBA00004141"/>
    </source>
</evidence>
<feature type="transmembrane region" description="Helical" evidence="5">
    <location>
        <begin position="480"/>
        <end position="499"/>
    </location>
</feature>
<gene>
    <name evidence="7" type="primary">KNAG0B04900</name>
    <name evidence="7" type="ordered locus">KNAG_0B04900</name>
</gene>
<comment type="subcellular location">
    <subcellularLocation>
        <location evidence="1">Membrane</location>
        <topology evidence="1">Multi-pass membrane protein</topology>
    </subcellularLocation>
</comment>
<dbReference type="CDD" id="cd17323">
    <property type="entry name" value="MFS_Tpo1_MDR_like"/>
    <property type="match status" value="1"/>
</dbReference>
<accession>J7S3V3</accession>
<dbReference type="EMBL" id="HE978315">
    <property type="protein sequence ID" value="CCK68924.1"/>
    <property type="molecule type" value="Genomic_DNA"/>
</dbReference>
<feature type="transmembrane region" description="Helical" evidence="5">
    <location>
        <begin position="204"/>
        <end position="224"/>
    </location>
</feature>
<keyword evidence="2 5" id="KW-0812">Transmembrane</keyword>
<dbReference type="GeneID" id="34524574"/>
<dbReference type="PROSITE" id="PS50850">
    <property type="entry name" value="MFS"/>
    <property type="match status" value="1"/>
</dbReference>
<dbReference type="OrthoDB" id="9986881at2759"/>
<dbReference type="InterPro" id="IPR020846">
    <property type="entry name" value="MFS_dom"/>
</dbReference>
<protein>
    <recommendedName>
        <fullName evidence="6">Major facilitator superfamily (MFS) profile domain-containing protein</fullName>
    </recommendedName>
</protein>
<dbReference type="OMA" id="HELQAPM"/>
<dbReference type="GO" id="GO:0140115">
    <property type="term" value="P:export across plasma membrane"/>
    <property type="evidence" value="ECO:0007669"/>
    <property type="project" value="UniProtKB-ARBA"/>
</dbReference>
<organism evidence="7 8">
    <name type="scientific">Huiozyma naganishii (strain ATCC MYA-139 / BCRC 22969 / CBS 8797 / KCTC 17520 / NBRC 10181 / NCYC 3082 / Yp74L-3)</name>
    <name type="common">Yeast</name>
    <name type="synonym">Kazachstania naganishii</name>
    <dbReference type="NCBI Taxonomy" id="1071383"/>
    <lineage>
        <taxon>Eukaryota</taxon>
        <taxon>Fungi</taxon>
        <taxon>Dikarya</taxon>
        <taxon>Ascomycota</taxon>
        <taxon>Saccharomycotina</taxon>
        <taxon>Saccharomycetes</taxon>
        <taxon>Saccharomycetales</taxon>
        <taxon>Saccharomycetaceae</taxon>
        <taxon>Huiozyma</taxon>
    </lineage>
</organism>
<proteinExistence type="predicted"/>
<evidence type="ECO:0000256" key="3">
    <source>
        <dbReference type="ARBA" id="ARBA00022989"/>
    </source>
</evidence>
<feature type="transmembrane region" description="Helical" evidence="5">
    <location>
        <begin position="387"/>
        <end position="408"/>
    </location>
</feature>
<evidence type="ECO:0000259" key="6">
    <source>
        <dbReference type="PROSITE" id="PS50850"/>
    </source>
</evidence>
<dbReference type="RefSeq" id="XP_022463170.1">
    <property type="nucleotide sequence ID" value="XM_022606479.1"/>
</dbReference>
<dbReference type="PROSITE" id="PS00216">
    <property type="entry name" value="SUGAR_TRANSPORT_1"/>
    <property type="match status" value="1"/>
</dbReference>
<dbReference type="InterPro" id="IPR005829">
    <property type="entry name" value="Sugar_transporter_CS"/>
</dbReference>
<dbReference type="SUPFAM" id="SSF103473">
    <property type="entry name" value="MFS general substrate transporter"/>
    <property type="match status" value="1"/>
</dbReference>
<feature type="domain" description="Major facilitator superfamily (MFS) profile" evidence="6">
    <location>
        <begin position="73"/>
        <end position="504"/>
    </location>
</feature>
<feature type="transmembrane region" description="Helical" evidence="5">
    <location>
        <begin position="448"/>
        <end position="468"/>
    </location>
</feature>
<dbReference type="eggNOG" id="KOG0255">
    <property type="taxonomic scope" value="Eukaryota"/>
</dbReference>
<reference evidence="8" key="2">
    <citation type="submission" date="2012-08" db="EMBL/GenBank/DDBJ databases">
        <title>Genome sequence of Kazachstania naganishii.</title>
        <authorList>
            <person name="Gordon J.L."/>
            <person name="Armisen D."/>
            <person name="Proux-Wera E."/>
            <person name="OhEigeartaigh S.S."/>
            <person name="Byrne K.P."/>
            <person name="Wolfe K.H."/>
        </authorList>
    </citation>
    <scope>NUCLEOTIDE SEQUENCE [LARGE SCALE GENOMIC DNA]</scope>
    <source>
        <strain evidence="8">ATCC MYA-139 / BCRC 22969 / CBS 8797 / CCRC 22969 / KCTC 17520 / NBRC 10181 / NCYC 3082</strain>
    </source>
</reference>
<dbReference type="KEGG" id="kng:KNAG_0B04900"/>
<evidence type="ECO:0000256" key="4">
    <source>
        <dbReference type="ARBA" id="ARBA00023136"/>
    </source>
</evidence>
<dbReference type="FunFam" id="1.20.1250.20:FF:000082">
    <property type="entry name" value="MFS multidrug transporter, putative"/>
    <property type="match status" value="1"/>
</dbReference>
<evidence type="ECO:0000313" key="8">
    <source>
        <dbReference type="Proteomes" id="UP000006310"/>
    </source>
</evidence>
<sequence length="516" mass="57762">MSSVLLSLRGKQSESEVCSSMESSDCSVQAEHSLGYGKETVNDGTAINYEVCFNGPDDEADPEDIARRLSMYRKYYIAVLITVTSMVITMISSCWTFVSPHIIEKFHVSREVSVLGIMLYVFGLAFGPLFLSPISELYGRRATFIFSLTLSIVWQCLTTWSRTLTGVMFGRFLSGFFGSSFLSVAGGAISDIFLKSQITVPMSLYTTAAMMGPSLGPIISGALYTVDFRWTFVTFIIASGVCLVAIVVTIPETYRPLLLINKARRFRKETGDDRYFAPLEVTRRETSFLSAALLSSRRPFMLLFRDPMMAVLCFYTGLELAIIYLYFVAFPYIYQTLYRFTVMQSACMYIGLMVGMILATPTSVLIQRRYEAKVAQNGGVSVPEMRFDPLFYGAILSPVGLMIFAWTLYSHVHWIGSMIGSALFGAGVLYVFIGIFNYTVDAYRRYAASGMACNSFVRCVMAGVFPLFGLQMYEGMGINWASFLIAMCTLAMVPVPFLFKRYGAYLRSRSPYAWDE</sequence>
<keyword evidence="8" id="KW-1185">Reference proteome</keyword>
<feature type="transmembrane region" description="Helical" evidence="5">
    <location>
        <begin position="75"/>
        <end position="98"/>
    </location>
</feature>
<dbReference type="HOGENOM" id="CLU_008455_11_5_1"/>
<name>J7S3V3_HUIN7</name>
<dbReference type="PANTHER" id="PTHR23502">
    <property type="entry name" value="MAJOR FACILITATOR SUPERFAMILY"/>
    <property type="match status" value="1"/>
</dbReference>
<feature type="transmembrane region" description="Helical" evidence="5">
    <location>
        <begin position="143"/>
        <end position="160"/>
    </location>
</feature>
<evidence type="ECO:0000256" key="5">
    <source>
        <dbReference type="SAM" id="Phobius"/>
    </source>
</evidence>
<evidence type="ECO:0000313" key="7">
    <source>
        <dbReference type="EMBL" id="CCK68924.1"/>
    </source>
</evidence>
<feature type="transmembrane region" description="Helical" evidence="5">
    <location>
        <begin position="113"/>
        <end position="131"/>
    </location>
</feature>
<reference evidence="7 8" key="1">
    <citation type="journal article" date="2011" name="Proc. Natl. Acad. Sci. U.S.A.">
        <title>Evolutionary erosion of yeast sex chromosomes by mating-type switching accidents.</title>
        <authorList>
            <person name="Gordon J.L."/>
            <person name="Armisen D."/>
            <person name="Proux-Wera E."/>
            <person name="Oheigeartaigh S.S."/>
            <person name="Byrne K.P."/>
            <person name="Wolfe K.H."/>
        </authorList>
    </citation>
    <scope>NUCLEOTIDE SEQUENCE [LARGE SCALE GENOMIC DNA]</scope>
    <source>
        <strain evidence="8">ATCC MYA-139 / BCRC 22969 / CBS 8797 / CCRC 22969 / KCTC 17520 / NBRC 10181 / NCYC 3082</strain>
    </source>
</reference>
<dbReference type="Proteomes" id="UP000006310">
    <property type="component" value="Chromosome 2"/>
</dbReference>
<dbReference type="InterPro" id="IPR036259">
    <property type="entry name" value="MFS_trans_sf"/>
</dbReference>
<feature type="transmembrane region" description="Helical" evidence="5">
    <location>
        <begin position="172"/>
        <end position="192"/>
    </location>
</feature>
<keyword evidence="4 5" id="KW-0472">Membrane</keyword>
<feature type="transmembrane region" description="Helical" evidence="5">
    <location>
        <begin position="414"/>
        <end position="436"/>
    </location>
</feature>
<keyword evidence="3 5" id="KW-1133">Transmembrane helix</keyword>
<evidence type="ECO:0000256" key="2">
    <source>
        <dbReference type="ARBA" id="ARBA00022692"/>
    </source>
</evidence>
<dbReference type="Gene3D" id="1.20.1250.20">
    <property type="entry name" value="MFS general substrate transporter like domains"/>
    <property type="match status" value="1"/>
</dbReference>
<dbReference type="GO" id="GO:0005886">
    <property type="term" value="C:plasma membrane"/>
    <property type="evidence" value="ECO:0007669"/>
    <property type="project" value="TreeGrafter"/>
</dbReference>
<dbReference type="AlphaFoldDB" id="J7S3V3"/>
<feature type="transmembrane region" description="Helical" evidence="5">
    <location>
        <begin position="230"/>
        <end position="250"/>
    </location>
</feature>
<dbReference type="GO" id="GO:0022857">
    <property type="term" value="F:transmembrane transporter activity"/>
    <property type="evidence" value="ECO:0007669"/>
    <property type="project" value="InterPro"/>
</dbReference>
<dbReference type="STRING" id="1071383.J7S3V3"/>
<feature type="transmembrane region" description="Helical" evidence="5">
    <location>
        <begin position="346"/>
        <end position="366"/>
    </location>
</feature>
<dbReference type="InterPro" id="IPR011701">
    <property type="entry name" value="MFS"/>
</dbReference>
<dbReference type="GO" id="GO:0042908">
    <property type="term" value="P:xenobiotic transport"/>
    <property type="evidence" value="ECO:0007669"/>
    <property type="project" value="UniProtKB-ARBA"/>
</dbReference>
<dbReference type="PANTHER" id="PTHR23502:SF7">
    <property type="entry name" value="DRUG_PROTON ANTIPORTER YHK8-RELATED"/>
    <property type="match status" value="1"/>
</dbReference>
<feature type="transmembrane region" description="Helical" evidence="5">
    <location>
        <begin position="308"/>
        <end position="334"/>
    </location>
</feature>
<dbReference type="Pfam" id="PF07690">
    <property type="entry name" value="MFS_1"/>
    <property type="match status" value="1"/>
</dbReference>